<name>A0A225E8L1_9BACT</name>
<gene>
    <name evidence="2" type="ORF">FRUB_01286</name>
</gene>
<dbReference type="Proteomes" id="UP000214646">
    <property type="component" value="Unassembled WGS sequence"/>
</dbReference>
<reference evidence="3" key="1">
    <citation type="submission" date="2017-06" db="EMBL/GenBank/DDBJ databases">
        <title>Genome analysis of Fimbriiglobus ruber SP5, the first member of the order Planctomycetales with confirmed chitinolytic capability.</title>
        <authorList>
            <person name="Ravin N.V."/>
            <person name="Rakitin A.L."/>
            <person name="Ivanova A.A."/>
            <person name="Beletsky A.V."/>
            <person name="Kulichevskaya I.S."/>
            <person name="Mardanov A.V."/>
            <person name="Dedysh S.N."/>
        </authorList>
    </citation>
    <scope>NUCLEOTIDE SEQUENCE [LARGE SCALE GENOMIC DNA]</scope>
    <source>
        <strain evidence="3">SP5</strain>
    </source>
</reference>
<dbReference type="EMBL" id="NIDE01000002">
    <property type="protein sequence ID" value="OWK44955.1"/>
    <property type="molecule type" value="Genomic_DNA"/>
</dbReference>
<evidence type="ECO:0000313" key="2">
    <source>
        <dbReference type="EMBL" id="OWK44955.1"/>
    </source>
</evidence>
<evidence type="ECO:0000256" key="1">
    <source>
        <dbReference type="SAM" id="Phobius"/>
    </source>
</evidence>
<organism evidence="2 3">
    <name type="scientific">Fimbriiglobus ruber</name>
    <dbReference type="NCBI Taxonomy" id="1908690"/>
    <lineage>
        <taxon>Bacteria</taxon>
        <taxon>Pseudomonadati</taxon>
        <taxon>Planctomycetota</taxon>
        <taxon>Planctomycetia</taxon>
        <taxon>Gemmatales</taxon>
        <taxon>Gemmataceae</taxon>
        <taxon>Fimbriiglobus</taxon>
    </lineage>
</organism>
<proteinExistence type="predicted"/>
<accession>A0A225E8L1</accession>
<keyword evidence="1" id="KW-1133">Transmembrane helix</keyword>
<evidence type="ECO:0000313" key="3">
    <source>
        <dbReference type="Proteomes" id="UP000214646"/>
    </source>
</evidence>
<comment type="caution">
    <text evidence="2">The sequence shown here is derived from an EMBL/GenBank/DDBJ whole genome shotgun (WGS) entry which is preliminary data.</text>
</comment>
<sequence length="145" mass="16487">MDERAVITDSHRSEVADEEKILRLIAGVGTEEIVVYDVSDCQLYGRKWRCRLSGAVARRAETAGYRPEVYQSVYWLTLVYLPVKPLGTFLVLPRQSCDDPDGDAEQYRALRLSMDWRQVVCHYVVAVLLVLGTIGVLLAWRSLRA</sequence>
<keyword evidence="3" id="KW-1185">Reference proteome</keyword>
<feature type="transmembrane region" description="Helical" evidence="1">
    <location>
        <begin position="120"/>
        <end position="140"/>
    </location>
</feature>
<dbReference type="OrthoDB" id="9965846at2"/>
<dbReference type="AlphaFoldDB" id="A0A225E8L1"/>
<protein>
    <submittedName>
        <fullName evidence="2">Uncharacterized protein</fullName>
    </submittedName>
</protein>
<keyword evidence="1" id="KW-0472">Membrane</keyword>
<dbReference type="RefSeq" id="WP_088252744.1">
    <property type="nucleotide sequence ID" value="NZ_NIDE01000002.1"/>
</dbReference>
<keyword evidence="1" id="KW-0812">Transmembrane</keyword>